<keyword evidence="4" id="KW-1185">Reference proteome</keyword>
<evidence type="ECO:0000313" key="4">
    <source>
        <dbReference type="Proteomes" id="UP000838412"/>
    </source>
</evidence>
<keyword evidence="2" id="KW-1133">Transmembrane helix</keyword>
<keyword evidence="2" id="KW-0472">Membrane</keyword>
<dbReference type="Proteomes" id="UP000838412">
    <property type="component" value="Chromosome 8"/>
</dbReference>
<gene>
    <name evidence="3" type="primary">Hypp4680</name>
    <name evidence="3" type="ORF">BLAG_LOCUS23546</name>
</gene>
<accession>A0A8K0AA07</accession>
<organism evidence="3 4">
    <name type="scientific">Branchiostoma lanceolatum</name>
    <name type="common">Common lancelet</name>
    <name type="synonym">Amphioxus lanceolatum</name>
    <dbReference type="NCBI Taxonomy" id="7740"/>
    <lineage>
        <taxon>Eukaryota</taxon>
        <taxon>Metazoa</taxon>
        <taxon>Chordata</taxon>
        <taxon>Cephalochordata</taxon>
        <taxon>Leptocardii</taxon>
        <taxon>Amphioxiformes</taxon>
        <taxon>Branchiostomatidae</taxon>
        <taxon>Branchiostoma</taxon>
    </lineage>
</organism>
<keyword evidence="2" id="KW-0812">Transmembrane</keyword>
<dbReference type="AlphaFoldDB" id="A0A8K0AA07"/>
<proteinExistence type="predicted"/>
<protein>
    <submittedName>
        <fullName evidence="3">Hypp4680 protein</fullName>
    </submittedName>
</protein>
<evidence type="ECO:0000313" key="3">
    <source>
        <dbReference type="EMBL" id="CAH1271559.1"/>
    </source>
</evidence>
<feature type="transmembrane region" description="Helical" evidence="2">
    <location>
        <begin position="140"/>
        <end position="165"/>
    </location>
</feature>
<evidence type="ECO:0000256" key="2">
    <source>
        <dbReference type="SAM" id="Phobius"/>
    </source>
</evidence>
<sequence>MSDNCPPGSAWDKVVEDCVPCSLCKEFPATAICQKSPCRHRNRITARAPKLSRPTLPLPPKTDPAPLSAQTQTPLSDYSAILACGDPITVPGLPGYTVLGVLPNRPGSRSAHARPGRVGNTSSTVEIPGSFRCDIPPGGALPTGAVVGIVVSCVVVMAAVLFLAYRMCRRDRDVTTRPVQVATTEPGEDSETQRLL</sequence>
<evidence type="ECO:0000256" key="1">
    <source>
        <dbReference type="SAM" id="MobiDB-lite"/>
    </source>
</evidence>
<dbReference type="Gene3D" id="4.10.400.20">
    <property type="match status" value="1"/>
</dbReference>
<feature type="region of interest" description="Disordered" evidence="1">
    <location>
        <begin position="44"/>
        <end position="71"/>
    </location>
</feature>
<name>A0A8K0AA07_BRALA</name>
<dbReference type="EMBL" id="OV696693">
    <property type="protein sequence ID" value="CAH1271559.1"/>
    <property type="molecule type" value="Genomic_DNA"/>
</dbReference>
<reference evidence="3" key="1">
    <citation type="submission" date="2022-01" db="EMBL/GenBank/DDBJ databases">
        <authorList>
            <person name="Braso-Vives M."/>
        </authorList>
    </citation>
    <scope>NUCLEOTIDE SEQUENCE</scope>
</reference>
<feature type="region of interest" description="Disordered" evidence="1">
    <location>
        <begin position="175"/>
        <end position="196"/>
    </location>
</feature>